<dbReference type="RefSeq" id="WP_130493673.1">
    <property type="nucleotide sequence ID" value="NZ_SGXD01000003.1"/>
</dbReference>
<keyword evidence="2" id="KW-0812">Transmembrane</keyword>
<feature type="compositionally biased region" description="Low complexity" evidence="1">
    <location>
        <begin position="67"/>
        <end position="127"/>
    </location>
</feature>
<dbReference type="OrthoDB" id="4350621at2"/>
<evidence type="ECO:0000256" key="2">
    <source>
        <dbReference type="SAM" id="Phobius"/>
    </source>
</evidence>
<accession>A0A4Q7NSD6</accession>
<organism evidence="4 5">
    <name type="scientific">Motilibacter rhizosphaerae</name>
    <dbReference type="NCBI Taxonomy" id="598652"/>
    <lineage>
        <taxon>Bacteria</taxon>
        <taxon>Bacillati</taxon>
        <taxon>Actinomycetota</taxon>
        <taxon>Actinomycetes</taxon>
        <taxon>Motilibacterales</taxon>
        <taxon>Motilibacteraceae</taxon>
        <taxon>Motilibacter</taxon>
    </lineage>
</organism>
<sequence length="230" mass="21754">MSGPDGPSPLGGLGAPRQGAHRGAAHPLRSALVSLVAVVAVVALLGGLYLAFGSPSGSGGGADSADDAAVSTSSSAAASPTPTPTAAAAAPTVGEPSPSSSDSGSASASPSDSATSGAAGDEAGSATPSATPSEGPGAGDEGGLKDLPVSVLNQSGRTGLAGRTASQLRSLGWTVSGVGNFHGKVPATTVYYPDGAFAAAQELAAELPGSQRIRPAFAGLSSSHLTLVLA</sequence>
<dbReference type="Gene3D" id="3.30.70.2390">
    <property type="match status" value="1"/>
</dbReference>
<evidence type="ECO:0000313" key="5">
    <source>
        <dbReference type="Proteomes" id="UP000293638"/>
    </source>
</evidence>
<proteinExistence type="predicted"/>
<dbReference type="Pfam" id="PF13399">
    <property type="entry name" value="LytR_C"/>
    <property type="match status" value="1"/>
</dbReference>
<evidence type="ECO:0000313" key="4">
    <source>
        <dbReference type="EMBL" id="RZS87570.1"/>
    </source>
</evidence>
<evidence type="ECO:0000256" key="1">
    <source>
        <dbReference type="SAM" id="MobiDB-lite"/>
    </source>
</evidence>
<reference evidence="4 5" key="1">
    <citation type="submission" date="2019-02" db="EMBL/GenBank/DDBJ databases">
        <title>Genomic Encyclopedia of Type Strains, Phase IV (KMG-IV): sequencing the most valuable type-strain genomes for metagenomic binning, comparative biology and taxonomic classification.</title>
        <authorList>
            <person name="Goeker M."/>
        </authorList>
    </citation>
    <scope>NUCLEOTIDE SEQUENCE [LARGE SCALE GENOMIC DNA]</scope>
    <source>
        <strain evidence="4 5">DSM 45622</strain>
    </source>
</reference>
<feature type="region of interest" description="Disordered" evidence="1">
    <location>
        <begin position="1"/>
        <end position="21"/>
    </location>
</feature>
<protein>
    <submittedName>
        <fullName evidence="4">LytR cell envelope-related transcriptional attenuator</fullName>
    </submittedName>
</protein>
<keyword evidence="2" id="KW-1133">Transmembrane helix</keyword>
<name>A0A4Q7NSD6_9ACTN</name>
<evidence type="ECO:0000259" key="3">
    <source>
        <dbReference type="Pfam" id="PF13399"/>
    </source>
</evidence>
<keyword evidence="5" id="KW-1185">Reference proteome</keyword>
<comment type="caution">
    <text evidence="4">The sequence shown here is derived from an EMBL/GenBank/DDBJ whole genome shotgun (WGS) entry which is preliminary data.</text>
</comment>
<keyword evidence="2" id="KW-0472">Membrane</keyword>
<feature type="domain" description="LytR/CpsA/Psr regulator C-terminal" evidence="3">
    <location>
        <begin position="147"/>
        <end position="229"/>
    </location>
</feature>
<dbReference type="Proteomes" id="UP000293638">
    <property type="component" value="Unassembled WGS sequence"/>
</dbReference>
<feature type="region of interest" description="Disordered" evidence="1">
    <location>
        <begin position="56"/>
        <end position="149"/>
    </location>
</feature>
<gene>
    <name evidence="4" type="ORF">EV189_3001</name>
</gene>
<feature type="transmembrane region" description="Helical" evidence="2">
    <location>
        <begin position="31"/>
        <end position="52"/>
    </location>
</feature>
<dbReference type="EMBL" id="SGXD01000003">
    <property type="protein sequence ID" value="RZS87570.1"/>
    <property type="molecule type" value="Genomic_DNA"/>
</dbReference>
<dbReference type="AlphaFoldDB" id="A0A4Q7NSD6"/>
<dbReference type="InterPro" id="IPR027381">
    <property type="entry name" value="LytR/CpsA/Psr_C"/>
</dbReference>